<keyword evidence="7" id="KW-0829">Tyrosine-protein kinase</keyword>
<dbReference type="SMART" id="SM00220">
    <property type="entry name" value="S_TKc"/>
    <property type="match status" value="1"/>
</dbReference>
<dbReference type="Proteomes" id="UP001432027">
    <property type="component" value="Unassembled WGS sequence"/>
</dbReference>
<reference evidence="14" key="1">
    <citation type="submission" date="2023-10" db="EMBL/GenBank/DDBJ databases">
        <title>Genome assembly of Pristionchus species.</title>
        <authorList>
            <person name="Yoshida K."/>
            <person name="Sommer R.J."/>
        </authorList>
    </citation>
    <scope>NUCLEOTIDE SEQUENCE</scope>
    <source>
        <strain evidence="14">RS0144</strain>
    </source>
</reference>
<evidence type="ECO:0000256" key="8">
    <source>
        <dbReference type="ARBA" id="ARBA00038035"/>
    </source>
</evidence>
<keyword evidence="1" id="KW-0723">Serine/threonine-protein kinase</keyword>
<keyword evidence="6" id="KW-0067">ATP-binding</keyword>
<dbReference type="Gene3D" id="1.10.510.10">
    <property type="entry name" value="Transferase(Phosphotransferase) domain 1"/>
    <property type="match status" value="1"/>
</dbReference>
<keyword evidence="5" id="KW-0418">Kinase</keyword>
<dbReference type="Pfam" id="PF00069">
    <property type="entry name" value="Pkinase"/>
    <property type="match status" value="1"/>
</dbReference>
<dbReference type="GO" id="GO:0004708">
    <property type="term" value="F:MAP kinase kinase activity"/>
    <property type="evidence" value="ECO:0007669"/>
    <property type="project" value="UniProtKB-EC"/>
</dbReference>
<evidence type="ECO:0000313" key="14">
    <source>
        <dbReference type="EMBL" id="GMS96659.1"/>
    </source>
</evidence>
<dbReference type="PROSITE" id="PS00108">
    <property type="entry name" value="PROTEIN_KINASE_ST"/>
    <property type="match status" value="1"/>
</dbReference>
<evidence type="ECO:0000256" key="10">
    <source>
        <dbReference type="ARBA" id="ARBA00049014"/>
    </source>
</evidence>
<gene>
    <name evidence="14" type="ORF">PENTCL1PPCAC_18834</name>
</gene>
<evidence type="ECO:0000259" key="13">
    <source>
        <dbReference type="PROSITE" id="PS50011"/>
    </source>
</evidence>
<dbReference type="PANTHER" id="PTHR47238:SF4">
    <property type="entry name" value="MITOGEN-ACTIVATED PROTEIN KINASE KINASE 5"/>
    <property type="match status" value="1"/>
</dbReference>
<dbReference type="SUPFAM" id="SSF56112">
    <property type="entry name" value="Protein kinase-like (PK-like)"/>
    <property type="match status" value="1"/>
</dbReference>
<evidence type="ECO:0000256" key="1">
    <source>
        <dbReference type="ARBA" id="ARBA00022527"/>
    </source>
</evidence>
<evidence type="ECO:0000256" key="7">
    <source>
        <dbReference type="ARBA" id="ARBA00023137"/>
    </source>
</evidence>
<comment type="catalytic activity">
    <reaction evidence="12">
        <text>L-tyrosyl-[protein] + ATP = O-phospho-L-tyrosyl-[protein] + ADP + H(+)</text>
        <dbReference type="Rhea" id="RHEA:10596"/>
        <dbReference type="Rhea" id="RHEA-COMP:10136"/>
        <dbReference type="Rhea" id="RHEA-COMP:20101"/>
        <dbReference type="ChEBI" id="CHEBI:15378"/>
        <dbReference type="ChEBI" id="CHEBI:30616"/>
        <dbReference type="ChEBI" id="CHEBI:46858"/>
        <dbReference type="ChEBI" id="CHEBI:61978"/>
        <dbReference type="ChEBI" id="CHEBI:456216"/>
        <dbReference type="EC" id="2.7.12.2"/>
    </reaction>
</comment>
<dbReference type="PANTHER" id="PTHR47238">
    <property type="entry name" value="MITOGEN-ACTIVATED PROTEIN KINASE KINASE 5"/>
    <property type="match status" value="1"/>
</dbReference>
<protein>
    <recommendedName>
        <fullName evidence="9">mitogen-activated protein kinase kinase</fullName>
        <ecNumber evidence="9">2.7.12.2</ecNumber>
    </recommendedName>
</protein>
<proteinExistence type="inferred from homology"/>
<dbReference type="GO" id="GO:0004713">
    <property type="term" value="F:protein tyrosine kinase activity"/>
    <property type="evidence" value="ECO:0007669"/>
    <property type="project" value="UniProtKB-KW"/>
</dbReference>
<keyword evidence="4" id="KW-0547">Nucleotide-binding</keyword>
<keyword evidence="15" id="KW-1185">Reference proteome</keyword>
<dbReference type="InterPro" id="IPR052468">
    <property type="entry name" value="Dual_spec_MAPK_kinase"/>
</dbReference>
<comment type="catalytic activity">
    <reaction evidence="10">
        <text>L-seryl-[protein] + ATP = O-phospho-L-seryl-[protein] + ADP + H(+)</text>
        <dbReference type="Rhea" id="RHEA:17989"/>
        <dbReference type="Rhea" id="RHEA-COMP:9863"/>
        <dbReference type="Rhea" id="RHEA-COMP:11604"/>
        <dbReference type="ChEBI" id="CHEBI:15378"/>
        <dbReference type="ChEBI" id="CHEBI:29999"/>
        <dbReference type="ChEBI" id="CHEBI:30616"/>
        <dbReference type="ChEBI" id="CHEBI:83421"/>
        <dbReference type="ChEBI" id="CHEBI:456216"/>
        <dbReference type="EC" id="2.7.12.2"/>
    </reaction>
</comment>
<evidence type="ECO:0000256" key="3">
    <source>
        <dbReference type="ARBA" id="ARBA00022679"/>
    </source>
</evidence>
<evidence type="ECO:0000313" key="15">
    <source>
        <dbReference type="Proteomes" id="UP001432027"/>
    </source>
</evidence>
<evidence type="ECO:0000256" key="5">
    <source>
        <dbReference type="ARBA" id="ARBA00022777"/>
    </source>
</evidence>
<dbReference type="InterPro" id="IPR000719">
    <property type="entry name" value="Prot_kinase_dom"/>
</dbReference>
<sequence>PCETVLLANFFLRSTHMVDNVGRHMEQIRVREQKDQEGEARQMIERENGRFNIEGQPEERFTLQQLQGLNDLSKLETIGSGTFAEMVKKSVYTPRGIDVAVKIVRIFDRPGGKNEGRGDEDMVRETSNTRRAAHENVVWLYGFVVDKQACYMCMELMQANLDEVKKVVHGQSGLHVERRLGPEDREEFIGCVAVAVVDGLAFLRNNARVMHRDIKPNNIMINDRGQVKICDFGVSKRLQTVLSSTRANTAGIGCIRYMAPEQFSAEVRTVGYGHKAGVWSLAISLHEFATGRNAYEGVSDFLIADDVTTKDSPKLTRETGFGVDLRNFIDACLFKDESERASLRPDDGNCLQDKKFYKVHVNRGAEARKENVIDVLNMATTHLSTLRKGLDR</sequence>
<name>A0AAV5TQH0_9BILA</name>
<comment type="caution">
    <text evidence="14">The sequence shown here is derived from an EMBL/GenBank/DDBJ whole genome shotgun (WGS) entry which is preliminary data.</text>
</comment>
<dbReference type="PROSITE" id="PS50011">
    <property type="entry name" value="PROTEIN_KINASE_DOM"/>
    <property type="match status" value="1"/>
</dbReference>
<dbReference type="EC" id="2.7.12.2" evidence="9"/>
<dbReference type="GO" id="GO:0004674">
    <property type="term" value="F:protein serine/threonine kinase activity"/>
    <property type="evidence" value="ECO:0007669"/>
    <property type="project" value="UniProtKB-KW"/>
</dbReference>
<accession>A0AAV5TQH0</accession>
<dbReference type="AlphaFoldDB" id="A0AAV5TQH0"/>
<dbReference type="GO" id="GO:0005524">
    <property type="term" value="F:ATP binding"/>
    <property type="evidence" value="ECO:0007669"/>
    <property type="project" value="UniProtKB-KW"/>
</dbReference>
<feature type="domain" description="Protein kinase" evidence="13">
    <location>
        <begin position="72"/>
        <end position="357"/>
    </location>
</feature>
<keyword evidence="3" id="KW-0808">Transferase</keyword>
<evidence type="ECO:0000256" key="2">
    <source>
        <dbReference type="ARBA" id="ARBA00022553"/>
    </source>
</evidence>
<dbReference type="InterPro" id="IPR008271">
    <property type="entry name" value="Ser/Thr_kinase_AS"/>
</dbReference>
<feature type="non-terminal residue" evidence="14">
    <location>
        <position position="1"/>
    </location>
</feature>
<evidence type="ECO:0000256" key="11">
    <source>
        <dbReference type="ARBA" id="ARBA00049299"/>
    </source>
</evidence>
<comment type="similarity">
    <text evidence="8">Belongs to the protein kinase superfamily. STE Ser/Thr protein kinase family. MAP kinase kinase subfamily.</text>
</comment>
<dbReference type="InterPro" id="IPR011009">
    <property type="entry name" value="Kinase-like_dom_sf"/>
</dbReference>
<dbReference type="EMBL" id="BTSX01000004">
    <property type="protein sequence ID" value="GMS96659.1"/>
    <property type="molecule type" value="Genomic_DNA"/>
</dbReference>
<organism evidence="14 15">
    <name type="scientific">Pristionchus entomophagus</name>
    <dbReference type="NCBI Taxonomy" id="358040"/>
    <lineage>
        <taxon>Eukaryota</taxon>
        <taxon>Metazoa</taxon>
        <taxon>Ecdysozoa</taxon>
        <taxon>Nematoda</taxon>
        <taxon>Chromadorea</taxon>
        <taxon>Rhabditida</taxon>
        <taxon>Rhabditina</taxon>
        <taxon>Diplogasteromorpha</taxon>
        <taxon>Diplogasteroidea</taxon>
        <taxon>Neodiplogasteridae</taxon>
        <taxon>Pristionchus</taxon>
    </lineage>
</organism>
<evidence type="ECO:0000256" key="9">
    <source>
        <dbReference type="ARBA" id="ARBA00038999"/>
    </source>
</evidence>
<keyword evidence="2" id="KW-0597">Phosphoprotein</keyword>
<evidence type="ECO:0000256" key="12">
    <source>
        <dbReference type="ARBA" id="ARBA00051693"/>
    </source>
</evidence>
<comment type="catalytic activity">
    <reaction evidence="11">
        <text>L-threonyl-[protein] + ATP = O-phospho-L-threonyl-[protein] + ADP + H(+)</text>
        <dbReference type="Rhea" id="RHEA:46608"/>
        <dbReference type="Rhea" id="RHEA-COMP:11060"/>
        <dbReference type="Rhea" id="RHEA-COMP:11605"/>
        <dbReference type="ChEBI" id="CHEBI:15378"/>
        <dbReference type="ChEBI" id="CHEBI:30013"/>
        <dbReference type="ChEBI" id="CHEBI:30616"/>
        <dbReference type="ChEBI" id="CHEBI:61977"/>
        <dbReference type="ChEBI" id="CHEBI:456216"/>
        <dbReference type="EC" id="2.7.12.2"/>
    </reaction>
</comment>
<evidence type="ECO:0000256" key="6">
    <source>
        <dbReference type="ARBA" id="ARBA00022840"/>
    </source>
</evidence>
<evidence type="ECO:0000256" key="4">
    <source>
        <dbReference type="ARBA" id="ARBA00022741"/>
    </source>
</evidence>